<dbReference type="PANTHER" id="PTHR39400">
    <property type="entry name" value="YALI0E29227P"/>
    <property type="match status" value="1"/>
</dbReference>
<dbReference type="PANTHER" id="PTHR39400:SF1">
    <property type="entry name" value="PIG-P DOMAIN-CONTAINING PROTEIN"/>
    <property type="match status" value="1"/>
</dbReference>
<feature type="transmembrane region" description="Helical" evidence="2">
    <location>
        <begin position="163"/>
        <end position="189"/>
    </location>
</feature>
<keyword evidence="2" id="KW-0812">Transmembrane</keyword>
<dbReference type="AlphaFoldDB" id="A0A292Q6S2"/>
<evidence type="ECO:0000256" key="2">
    <source>
        <dbReference type="SAM" id="Phobius"/>
    </source>
</evidence>
<evidence type="ECO:0000313" key="4">
    <source>
        <dbReference type="Proteomes" id="UP001412239"/>
    </source>
</evidence>
<feature type="compositionally biased region" description="Acidic residues" evidence="1">
    <location>
        <begin position="113"/>
        <end position="122"/>
    </location>
</feature>
<feature type="compositionally biased region" description="Low complexity" evidence="1">
    <location>
        <begin position="18"/>
        <end position="51"/>
    </location>
</feature>
<feature type="compositionally biased region" description="Pro residues" evidence="1">
    <location>
        <begin position="93"/>
        <end position="104"/>
    </location>
</feature>
<proteinExistence type="predicted"/>
<evidence type="ECO:0000256" key="1">
    <source>
        <dbReference type="SAM" id="MobiDB-lite"/>
    </source>
</evidence>
<keyword evidence="2" id="KW-1133">Transmembrane helix</keyword>
<accession>A0A292Q6S2</accession>
<evidence type="ECO:0000313" key="3">
    <source>
        <dbReference type="EMBL" id="CUS14397.1"/>
    </source>
</evidence>
<reference evidence="3" key="1">
    <citation type="submission" date="2015-10" db="EMBL/GenBank/DDBJ databases">
        <authorList>
            <person name="Regsiter A."/>
            <person name="william w."/>
        </authorList>
    </citation>
    <scope>NUCLEOTIDE SEQUENCE</scope>
    <source>
        <strain evidence="3">Montdore</strain>
    </source>
</reference>
<sequence>MTHKPPPETLYARRKTRTTTPANTASTSTSSSTTSSASTSPLSSPDTASLTNASSIHPNTTPTTTTTTTTTSTTKPRRRGRSLRTNLLLRPHPTSPIPSPPSPITIPSSAIHDDDDGDDNDGSESGSVVVVNGGGAGGGGRRGRSGSFILLLRQQEIESAADTAYYGFVVLGATWIVFVVGMGSVLGVWEWAWDVPDSPFPRIVNDASVAKDAAIPGYYPALVILTCVMAWVWVVVAWMGMKYFKHAKIQGGGDDG</sequence>
<dbReference type="InterPro" id="IPR029164">
    <property type="entry name" value="PIG-Y"/>
</dbReference>
<keyword evidence="2" id="KW-0472">Membrane</keyword>
<keyword evidence="4" id="KW-1185">Reference proteome</keyword>
<protein>
    <submittedName>
        <fullName evidence="3">Uncharacterized protein</fullName>
    </submittedName>
</protein>
<organism evidence="3 4">
    <name type="scientific">Tuber aestivum</name>
    <name type="common">summer truffle</name>
    <dbReference type="NCBI Taxonomy" id="59557"/>
    <lineage>
        <taxon>Eukaryota</taxon>
        <taxon>Fungi</taxon>
        <taxon>Dikarya</taxon>
        <taxon>Ascomycota</taxon>
        <taxon>Pezizomycotina</taxon>
        <taxon>Pezizomycetes</taxon>
        <taxon>Pezizales</taxon>
        <taxon>Tuberaceae</taxon>
        <taxon>Tuber</taxon>
    </lineage>
</organism>
<dbReference type="Pfam" id="PF15159">
    <property type="entry name" value="PIG-Y"/>
    <property type="match status" value="1"/>
</dbReference>
<feature type="transmembrane region" description="Helical" evidence="2">
    <location>
        <begin position="218"/>
        <end position="239"/>
    </location>
</feature>
<name>A0A292Q6S2_9PEZI</name>
<feature type="region of interest" description="Disordered" evidence="1">
    <location>
        <begin position="1"/>
        <end position="141"/>
    </location>
</feature>
<dbReference type="Proteomes" id="UP001412239">
    <property type="component" value="Unassembled WGS sequence"/>
</dbReference>
<gene>
    <name evidence="3" type="ORF">GSTUAT00001448001</name>
</gene>
<dbReference type="EMBL" id="LN890959">
    <property type="protein sequence ID" value="CUS14397.1"/>
    <property type="molecule type" value="Genomic_DNA"/>
</dbReference>
<feature type="compositionally biased region" description="Low complexity" evidence="1">
    <location>
        <begin position="60"/>
        <end position="74"/>
    </location>
</feature>